<dbReference type="PANTHER" id="PTHR38039:SF1">
    <property type="entry name" value="TOXIN YOEB"/>
    <property type="match status" value="1"/>
</dbReference>
<dbReference type="OrthoDB" id="9801102at2"/>
<evidence type="ECO:0000256" key="6">
    <source>
        <dbReference type="ARBA" id="ARBA00030388"/>
    </source>
</evidence>
<dbReference type="InterPro" id="IPR009614">
    <property type="entry name" value="YoeB_toxin"/>
</dbReference>
<dbReference type="SUPFAM" id="SSF143011">
    <property type="entry name" value="RelE-like"/>
    <property type="match status" value="1"/>
</dbReference>
<reference evidence="8 9" key="1">
    <citation type="submission" date="2018-10" db="EMBL/GenBank/DDBJ databases">
        <title>Sequencing the genomes of 1000 actinobacteria strains.</title>
        <authorList>
            <person name="Klenk H.-P."/>
        </authorList>
    </citation>
    <scope>NUCLEOTIDE SEQUENCE [LARGE SCALE GENOMIC DNA]</scope>
    <source>
        <strain evidence="8 9">DSM 17894</strain>
    </source>
</reference>
<dbReference type="GO" id="GO:0016787">
    <property type="term" value="F:hydrolase activity"/>
    <property type="evidence" value="ECO:0007669"/>
    <property type="project" value="UniProtKB-KW"/>
</dbReference>
<sequence>MSRNLAFDPNGWEDYVHWQTQDRKTLKRINALLADVQRDPFAGIGKPEPLKHVLTSAWSRRIDDTNRLVYYVTDETIVVLQARHHY</sequence>
<evidence type="ECO:0000256" key="2">
    <source>
        <dbReference type="ARBA" id="ARBA00022649"/>
    </source>
</evidence>
<dbReference type="EMBL" id="RBKS01000001">
    <property type="protein sequence ID" value="RKR73376.1"/>
    <property type="molecule type" value="Genomic_DNA"/>
</dbReference>
<keyword evidence="4" id="KW-0255">Endonuclease</keyword>
<dbReference type="GO" id="GO:0006401">
    <property type="term" value="P:RNA catabolic process"/>
    <property type="evidence" value="ECO:0007669"/>
    <property type="project" value="InterPro"/>
</dbReference>
<dbReference type="GO" id="GO:0045892">
    <property type="term" value="P:negative regulation of DNA-templated transcription"/>
    <property type="evidence" value="ECO:0007669"/>
    <property type="project" value="TreeGrafter"/>
</dbReference>
<dbReference type="Proteomes" id="UP000280008">
    <property type="component" value="Unassembled WGS sequence"/>
</dbReference>
<comment type="caution">
    <text evidence="8">The sequence shown here is derived from an EMBL/GenBank/DDBJ whole genome shotgun (WGS) entry which is preliminary data.</text>
</comment>
<name>A0A495IED7_9MICO</name>
<dbReference type="InterPro" id="IPR035093">
    <property type="entry name" value="RelE/ParE_toxin_dom_sf"/>
</dbReference>
<evidence type="ECO:0000256" key="1">
    <source>
        <dbReference type="ARBA" id="ARBA00008172"/>
    </source>
</evidence>
<evidence type="ECO:0000313" key="9">
    <source>
        <dbReference type="Proteomes" id="UP000280008"/>
    </source>
</evidence>
<dbReference type="RefSeq" id="WP_121368246.1">
    <property type="nucleotide sequence ID" value="NZ_RBKS01000001.1"/>
</dbReference>
<dbReference type="Gene3D" id="3.30.2310.20">
    <property type="entry name" value="RelE-like"/>
    <property type="match status" value="1"/>
</dbReference>
<organism evidence="8 9">
    <name type="scientific">Frondihabitans australicus</name>
    <dbReference type="NCBI Taxonomy" id="386892"/>
    <lineage>
        <taxon>Bacteria</taxon>
        <taxon>Bacillati</taxon>
        <taxon>Actinomycetota</taxon>
        <taxon>Actinomycetes</taxon>
        <taxon>Micrococcales</taxon>
        <taxon>Microbacteriaceae</taxon>
        <taxon>Frondihabitans</taxon>
    </lineage>
</organism>
<keyword evidence="2" id="KW-1277">Toxin-antitoxin system</keyword>
<evidence type="ECO:0000256" key="3">
    <source>
        <dbReference type="ARBA" id="ARBA00022722"/>
    </source>
</evidence>
<dbReference type="Pfam" id="PF06769">
    <property type="entry name" value="YoeB_toxin"/>
    <property type="match status" value="1"/>
</dbReference>
<proteinExistence type="inferred from homology"/>
<dbReference type="NCBIfam" id="TIGR02116">
    <property type="entry name" value="toxin_Txe_YoeB"/>
    <property type="match status" value="1"/>
</dbReference>
<dbReference type="AlphaFoldDB" id="A0A495IED7"/>
<comment type="similarity">
    <text evidence="1">Belongs to the YoeB family.</text>
</comment>
<gene>
    <name evidence="8" type="ORF">C8E83_0468</name>
</gene>
<evidence type="ECO:0000256" key="7">
    <source>
        <dbReference type="ARBA" id="ARBA00050056"/>
    </source>
</evidence>
<accession>A0A495IED7</accession>
<keyword evidence="5" id="KW-0378">Hydrolase</keyword>
<evidence type="ECO:0000256" key="5">
    <source>
        <dbReference type="ARBA" id="ARBA00022801"/>
    </source>
</evidence>
<dbReference type="GO" id="GO:0004519">
    <property type="term" value="F:endonuclease activity"/>
    <property type="evidence" value="ECO:0007669"/>
    <property type="project" value="UniProtKB-KW"/>
</dbReference>
<keyword evidence="9" id="KW-1185">Reference proteome</keyword>
<protein>
    <recommendedName>
        <fullName evidence="7">Endoribonuclease YoeB</fullName>
    </recommendedName>
    <alternativeName>
        <fullName evidence="6">Putative mRNA interferase YoeB</fullName>
    </alternativeName>
</protein>
<evidence type="ECO:0000313" key="8">
    <source>
        <dbReference type="EMBL" id="RKR73376.1"/>
    </source>
</evidence>
<evidence type="ECO:0000256" key="4">
    <source>
        <dbReference type="ARBA" id="ARBA00022759"/>
    </source>
</evidence>
<keyword evidence="3" id="KW-0540">Nuclease</keyword>
<dbReference type="PANTHER" id="PTHR38039">
    <property type="entry name" value="TOXIN YOEB"/>
    <property type="match status" value="1"/>
</dbReference>